<organism evidence="2 3">
    <name type="scientific">Glutamicibacter protophormiae</name>
    <name type="common">Brevibacterium protophormiae</name>
    <dbReference type="NCBI Taxonomy" id="37930"/>
    <lineage>
        <taxon>Bacteria</taxon>
        <taxon>Bacillati</taxon>
        <taxon>Actinomycetota</taxon>
        <taxon>Actinomycetes</taxon>
        <taxon>Micrococcales</taxon>
        <taxon>Micrococcaceae</taxon>
        <taxon>Glutamicibacter</taxon>
    </lineage>
</organism>
<dbReference type="EMBL" id="JAGIOJ010000002">
    <property type="protein sequence ID" value="MBP2400527.1"/>
    <property type="molecule type" value="Genomic_DNA"/>
</dbReference>
<accession>A0ABS4XW87</accession>
<evidence type="ECO:0000313" key="3">
    <source>
        <dbReference type="Proteomes" id="UP001195422"/>
    </source>
</evidence>
<sequence length="175" mass="19914">MNEKTTHQRKIAYLKSVSQETLLSEYQLQALCRENSVQVNQGAVGDFISATDRRVLLQIIGPVKRPSRYKPSRAVKDPRQKALDLTNRIARLRQGLHHRDRDDALAAISRCTKLLDTLEKQRNLTSQDLESFKVLRKQLKSLHTVAITLPTQNLVPNSKRPNMRGGLPSLGKNKR</sequence>
<name>A0ABS4XW87_GLUPR</name>
<comment type="caution">
    <text evidence="2">The sequence shown here is derived from an EMBL/GenBank/DDBJ whole genome shotgun (WGS) entry which is preliminary data.</text>
</comment>
<feature type="region of interest" description="Disordered" evidence="1">
    <location>
        <begin position="153"/>
        <end position="175"/>
    </location>
</feature>
<keyword evidence="3" id="KW-1185">Reference proteome</keyword>
<proteinExistence type="predicted"/>
<evidence type="ECO:0000256" key="1">
    <source>
        <dbReference type="SAM" id="MobiDB-lite"/>
    </source>
</evidence>
<protein>
    <recommendedName>
        <fullName evidence="4">Transposase</fullName>
    </recommendedName>
</protein>
<dbReference type="Proteomes" id="UP001195422">
    <property type="component" value="Unassembled WGS sequence"/>
</dbReference>
<evidence type="ECO:0008006" key="4">
    <source>
        <dbReference type="Google" id="ProtNLM"/>
    </source>
</evidence>
<reference evidence="2 3" key="1">
    <citation type="submission" date="2021-03" db="EMBL/GenBank/DDBJ databases">
        <title>Sequencing the genomes of 1000 actinobacteria strains.</title>
        <authorList>
            <person name="Klenk H.-P."/>
        </authorList>
    </citation>
    <scope>NUCLEOTIDE SEQUENCE [LARGE SCALE GENOMIC DNA]</scope>
    <source>
        <strain evidence="2 3">DSM 20168</strain>
    </source>
</reference>
<dbReference type="RefSeq" id="WP_188950135.1">
    <property type="nucleotide sequence ID" value="NZ_BMPH01000020.1"/>
</dbReference>
<gene>
    <name evidence="2" type="ORF">JOF39_003687</name>
</gene>
<evidence type="ECO:0000313" key="2">
    <source>
        <dbReference type="EMBL" id="MBP2400527.1"/>
    </source>
</evidence>